<dbReference type="EMBL" id="LNTY01000050">
    <property type="protein sequence ID" value="KXF80554.1"/>
    <property type="molecule type" value="Genomic_DNA"/>
</dbReference>
<feature type="transmembrane region" description="Helical" evidence="1">
    <location>
        <begin position="66"/>
        <end position="83"/>
    </location>
</feature>
<keyword evidence="1" id="KW-1133">Transmembrane helix</keyword>
<evidence type="ECO:0000256" key="1">
    <source>
        <dbReference type="SAM" id="Phobius"/>
    </source>
</evidence>
<proteinExistence type="predicted"/>
<dbReference type="OrthoDB" id="5901837at2"/>
<comment type="caution">
    <text evidence="2">The sequence shown here is derived from an EMBL/GenBank/DDBJ whole genome shotgun (WGS) entry which is preliminary data.</text>
</comment>
<protein>
    <submittedName>
        <fullName evidence="2">Uncharacterized protein</fullName>
    </submittedName>
</protein>
<gene>
    <name evidence="2" type="ORF">ATN88_07680</name>
</gene>
<keyword evidence="1" id="KW-0472">Membrane</keyword>
<dbReference type="RefSeq" id="WP_067419078.1">
    <property type="nucleotide sequence ID" value="NZ_LNTY01000050.1"/>
</dbReference>
<keyword evidence="1" id="KW-0812">Transmembrane</keyword>
<reference evidence="2 3" key="1">
    <citation type="submission" date="2015-11" db="EMBL/GenBank/DDBJ databases">
        <title>Genomic Taxonomy of the Vibrionaceae.</title>
        <authorList>
            <person name="Gomez-Gil B."/>
            <person name="Enciso-Ibarra J."/>
        </authorList>
    </citation>
    <scope>NUCLEOTIDE SEQUENCE [LARGE SCALE GENOMIC DNA]</scope>
    <source>
        <strain evidence="2 3">CAIM 912</strain>
    </source>
</reference>
<accession>A0A135I579</accession>
<dbReference type="AlphaFoldDB" id="A0A135I579"/>
<organism evidence="2 3">
    <name type="scientific">Enterovibrio coralii</name>
    <dbReference type="NCBI Taxonomy" id="294935"/>
    <lineage>
        <taxon>Bacteria</taxon>
        <taxon>Pseudomonadati</taxon>
        <taxon>Pseudomonadota</taxon>
        <taxon>Gammaproteobacteria</taxon>
        <taxon>Vibrionales</taxon>
        <taxon>Vibrionaceae</taxon>
        <taxon>Enterovibrio</taxon>
    </lineage>
</organism>
<feature type="transmembrane region" description="Helical" evidence="1">
    <location>
        <begin position="39"/>
        <end position="60"/>
    </location>
</feature>
<sequence length="131" mass="14749">MRVNDFNTDSKVFQFKHDEYALSKIRNARVKKLKLMDNLIYIVFCLLLWSGGIWLAIVQFDVREGWVISLALALTAIGGFSIFKTAKYALQLEVEHSDETGLQWVTVVKTSNVGDLAILDKQVLAVKSAIS</sequence>
<evidence type="ECO:0000313" key="2">
    <source>
        <dbReference type="EMBL" id="KXF80554.1"/>
    </source>
</evidence>
<evidence type="ECO:0000313" key="3">
    <source>
        <dbReference type="Proteomes" id="UP000070529"/>
    </source>
</evidence>
<keyword evidence="3" id="KW-1185">Reference proteome</keyword>
<dbReference type="Proteomes" id="UP000070529">
    <property type="component" value="Unassembled WGS sequence"/>
</dbReference>
<name>A0A135I579_9GAMM</name>